<evidence type="ECO:0000313" key="4">
    <source>
        <dbReference type="Proteomes" id="UP000451233"/>
    </source>
</evidence>
<dbReference type="AlphaFoldDB" id="A0A7K1XY46"/>
<evidence type="ECO:0000256" key="2">
    <source>
        <dbReference type="PIRNR" id="PIRNR006221"/>
    </source>
</evidence>
<dbReference type="Proteomes" id="UP000451233">
    <property type="component" value="Unassembled WGS sequence"/>
</dbReference>
<dbReference type="InterPro" id="IPR011009">
    <property type="entry name" value="Kinase-like_dom_sf"/>
</dbReference>
<dbReference type="Gene3D" id="3.30.200.20">
    <property type="entry name" value="Phosphorylase Kinase, domain 1"/>
    <property type="match status" value="1"/>
</dbReference>
<reference evidence="3 4" key="1">
    <citation type="submission" date="2019-11" db="EMBL/GenBank/DDBJ databases">
        <title>Pedobacter sp. HMF7056 Genome sequencing and assembly.</title>
        <authorList>
            <person name="Kang H."/>
            <person name="Kim H."/>
            <person name="Joh K."/>
        </authorList>
    </citation>
    <scope>NUCLEOTIDE SEQUENCE [LARGE SCALE GENOMIC DNA]</scope>
    <source>
        <strain evidence="3 4">HMF7056</strain>
    </source>
</reference>
<dbReference type="RefSeq" id="WP_160906647.1">
    <property type="nucleotide sequence ID" value="NZ_WVHS01000002.1"/>
</dbReference>
<sequence length="292" mass="32354">MFPDDLLLKHIEPLIAGDKERIPLRVMREVSGGSINNCYQLKSGGRLFFLKVNDHQRFPGMFDAEKRGLELLGKYGAPVPAVVTSGSFSTRQFLLMEWIAPGAGNHLSQAALGRELAALHGHAGIQFGLDHHNYMGSLAQRNDQGSSFTDFFVTCRLLPQVKLAADQRLLDSSLVKRFGQLCTAFHGLYPHEKPALVHGDFWGGNYLIADGGKPVLIDPAVAWSHRETDLAMTRLFGGFTEAFYASYIELFPLAAGWQSRIPLWNLYPLLIHLNLFGTGYLGQVKAALARFV</sequence>
<dbReference type="Gene3D" id="3.90.1200.10">
    <property type="match status" value="1"/>
</dbReference>
<organism evidence="3 4">
    <name type="scientific">Hufsiella ginkgonis</name>
    <dbReference type="NCBI Taxonomy" id="2695274"/>
    <lineage>
        <taxon>Bacteria</taxon>
        <taxon>Pseudomonadati</taxon>
        <taxon>Bacteroidota</taxon>
        <taxon>Sphingobacteriia</taxon>
        <taxon>Sphingobacteriales</taxon>
        <taxon>Sphingobacteriaceae</taxon>
        <taxon>Hufsiella</taxon>
    </lineage>
</organism>
<keyword evidence="2" id="KW-0418">Kinase</keyword>
<dbReference type="Pfam" id="PF03881">
    <property type="entry name" value="Fructosamin_kin"/>
    <property type="match status" value="1"/>
</dbReference>
<name>A0A7K1XY46_9SPHI</name>
<comment type="similarity">
    <text evidence="1 2">Belongs to the fructosamine kinase family.</text>
</comment>
<dbReference type="EMBL" id="WVHS01000002">
    <property type="protein sequence ID" value="MXV15669.1"/>
    <property type="molecule type" value="Genomic_DNA"/>
</dbReference>
<gene>
    <name evidence="3" type="ORF">GS398_10165</name>
</gene>
<protein>
    <submittedName>
        <fullName evidence="3">Phosphotransferase</fullName>
    </submittedName>
</protein>
<dbReference type="SUPFAM" id="SSF56112">
    <property type="entry name" value="Protein kinase-like (PK-like)"/>
    <property type="match status" value="1"/>
</dbReference>
<proteinExistence type="inferred from homology"/>
<evidence type="ECO:0000256" key="1">
    <source>
        <dbReference type="ARBA" id="ARBA00009460"/>
    </source>
</evidence>
<evidence type="ECO:0000313" key="3">
    <source>
        <dbReference type="EMBL" id="MXV15669.1"/>
    </source>
</evidence>
<keyword evidence="4" id="KW-1185">Reference proteome</keyword>
<comment type="caution">
    <text evidence="3">The sequence shown here is derived from an EMBL/GenBank/DDBJ whole genome shotgun (WGS) entry which is preliminary data.</text>
</comment>
<dbReference type="GO" id="GO:0016301">
    <property type="term" value="F:kinase activity"/>
    <property type="evidence" value="ECO:0007669"/>
    <property type="project" value="UniProtKB-UniRule"/>
</dbReference>
<keyword evidence="2 3" id="KW-0808">Transferase</keyword>
<dbReference type="PANTHER" id="PTHR12149">
    <property type="entry name" value="FRUCTOSAMINE 3 KINASE-RELATED PROTEIN"/>
    <property type="match status" value="1"/>
</dbReference>
<dbReference type="InterPro" id="IPR016477">
    <property type="entry name" value="Fructo-/Ketosamine-3-kinase"/>
</dbReference>
<dbReference type="PANTHER" id="PTHR12149:SF8">
    <property type="entry name" value="PROTEIN-RIBULOSAMINE 3-KINASE"/>
    <property type="match status" value="1"/>
</dbReference>
<dbReference type="PIRSF" id="PIRSF006221">
    <property type="entry name" value="Ketosamine-3-kinase"/>
    <property type="match status" value="1"/>
</dbReference>
<accession>A0A7K1XY46</accession>